<dbReference type="InterPro" id="IPR011042">
    <property type="entry name" value="6-blade_b-propeller_TolB-like"/>
</dbReference>
<keyword evidence="4" id="KW-0812">Transmembrane</keyword>
<dbReference type="Proteomes" id="UP001217089">
    <property type="component" value="Unassembled WGS sequence"/>
</dbReference>
<dbReference type="PANTHER" id="PTHR10009">
    <property type="entry name" value="PROTEIN YELLOW-RELATED"/>
    <property type="match status" value="1"/>
</dbReference>
<feature type="transmembrane region" description="Helical" evidence="4">
    <location>
        <begin position="823"/>
        <end position="840"/>
    </location>
</feature>
<evidence type="ECO:0000256" key="5">
    <source>
        <dbReference type="SAM" id="SignalP"/>
    </source>
</evidence>
<dbReference type="InterPro" id="IPR017996">
    <property type="entry name" value="MRJP/yellow-related"/>
</dbReference>
<organism evidence="6 7">
    <name type="scientific">Tegillarca granosa</name>
    <name type="common">Malaysian cockle</name>
    <name type="synonym">Anadara granosa</name>
    <dbReference type="NCBI Taxonomy" id="220873"/>
    <lineage>
        <taxon>Eukaryota</taxon>
        <taxon>Metazoa</taxon>
        <taxon>Spiralia</taxon>
        <taxon>Lophotrochozoa</taxon>
        <taxon>Mollusca</taxon>
        <taxon>Bivalvia</taxon>
        <taxon>Autobranchia</taxon>
        <taxon>Pteriomorphia</taxon>
        <taxon>Arcoida</taxon>
        <taxon>Arcoidea</taxon>
        <taxon>Arcidae</taxon>
        <taxon>Tegillarca</taxon>
    </lineage>
</organism>
<comment type="caution">
    <text evidence="6">The sequence shown here is derived from an EMBL/GenBank/DDBJ whole genome shotgun (WGS) entry which is preliminary data.</text>
</comment>
<accession>A0ABQ9FB00</accession>
<evidence type="ECO:0000313" key="7">
    <source>
        <dbReference type="Proteomes" id="UP001217089"/>
    </source>
</evidence>
<evidence type="ECO:0000256" key="1">
    <source>
        <dbReference type="ARBA" id="ARBA00004613"/>
    </source>
</evidence>
<sequence length="842" mass="96395">MLFFITSCFLLTSLGCVIGHSHEPKLVYEWITLDLHWPNASLREEYIKSKKFAPENNTINGIKVYKNNIYLTLPSFKDGAPVTLVKVIKKENDQSPSLQPYPSWEMHKKDDCNTLQLVQSMEIDPNTGYMWVLDTVFVPRRNIQVADRCPAKLIIYDIDGDREVHRHVFPESLLGPGMYYLNDIVLDYIDGKASHAYISDTLGKRLFVYDHRKNESYYFEHSDSMYPEQGRLTVTISGETQDVRSLGINGIAMSYDFRYVYYSSVAGVSVYQVPTEVLRSNGNKNIASYIRKVGEKAVQGDAMFYGQDNMYYTTLGQHAVYKWEVKHDAEHSGSYGNVKFESKTEVAKDMRIQWADSLSIDENGYLWFTSNNLHTFFGNSSSVGTPNFFVWKIKINEKSYLANALTTSVGGTEKSTLSIFLLCFAILYSIVFGLLKPEMVYTWDEFRFQWPLESMQKTGEHLAVKNSVENVITYRHYTFVTLNTPMKEVPFTLALINASSKTPELKPYPNWDYYIKRNCDDLVFVSSFTIDPETGYMWIVDTSAQDSTSGKCSPKILIYDIDNNKEVHRHVFPTIVIGQRSVFLNDIVLDHKGNETYAYITDALDFKMIAYNKNMDKSYYFTHPSMEPEPEPEILSGNSTMCNSTTAKMKLGISSVTISSDNEFIYYCTAGGLIIYQIQTSILRNQFSNSITFASAVHEAGEKLSRGTGLVYNRDNELYYSSYESGHIYKWSVGVDAKKQDGFSMVTMETQSEIVSNSRWIQSLWLDNKDNLWFISNNFKCSGGFSNMSQSNYFVWRTPLNEIKYSVLNSKNHSNNGGIHTSALDLLILNLAIFFFSYYFNS</sequence>
<keyword evidence="4" id="KW-1133">Transmembrane helix</keyword>
<evidence type="ECO:0000313" key="6">
    <source>
        <dbReference type="EMBL" id="KAJ8313547.1"/>
    </source>
</evidence>
<dbReference type="EMBL" id="JARBDR010000342">
    <property type="protein sequence ID" value="KAJ8313547.1"/>
    <property type="molecule type" value="Genomic_DNA"/>
</dbReference>
<proteinExistence type="inferred from homology"/>
<dbReference type="PANTHER" id="PTHR10009:SF18">
    <property type="entry name" value="PROTEIN YELLOW-LIKE PROTEIN"/>
    <property type="match status" value="1"/>
</dbReference>
<keyword evidence="4" id="KW-0472">Membrane</keyword>
<protein>
    <submittedName>
        <fullName evidence="6">Uncharacterized protein</fullName>
    </submittedName>
</protein>
<feature type="signal peptide" evidence="5">
    <location>
        <begin position="1"/>
        <end position="19"/>
    </location>
</feature>
<dbReference type="Pfam" id="PF03022">
    <property type="entry name" value="MRJP"/>
    <property type="match status" value="2"/>
</dbReference>
<evidence type="ECO:0000256" key="4">
    <source>
        <dbReference type="SAM" id="Phobius"/>
    </source>
</evidence>
<keyword evidence="3" id="KW-0964">Secreted</keyword>
<evidence type="ECO:0000256" key="2">
    <source>
        <dbReference type="ARBA" id="ARBA00009127"/>
    </source>
</evidence>
<comment type="similarity">
    <text evidence="2">Belongs to the major royal jelly protein family.</text>
</comment>
<dbReference type="SUPFAM" id="SSF63829">
    <property type="entry name" value="Calcium-dependent phosphotriesterase"/>
    <property type="match status" value="2"/>
</dbReference>
<name>A0ABQ9FB00_TEGGR</name>
<feature type="chain" id="PRO_5046813471" evidence="5">
    <location>
        <begin position="20"/>
        <end position="842"/>
    </location>
</feature>
<gene>
    <name evidence="6" type="ORF">KUTeg_008108</name>
</gene>
<keyword evidence="5" id="KW-0732">Signal</keyword>
<evidence type="ECO:0000256" key="3">
    <source>
        <dbReference type="ARBA" id="ARBA00022525"/>
    </source>
</evidence>
<reference evidence="6 7" key="1">
    <citation type="submission" date="2022-12" db="EMBL/GenBank/DDBJ databases">
        <title>Chromosome-level genome of Tegillarca granosa.</title>
        <authorList>
            <person name="Kim J."/>
        </authorList>
    </citation>
    <scope>NUCLEOTIDE SEQUENCE [LARGE SCALE GENOMIC DNA]</scope>
    <source>
        <strain evidence="6">Teg-2019</strain>
        <tissue evidence="6">Adductor muscle</tissue>
    </source>
</reference>
<keyword evidence="7" id="KW-1185">Reference proteome</keyword>
<dbReference type="Gene3D" id="2.120.10.30">
    <property type="entry name" value="TolB, C-terminal domain"/>
    <property type="match status" value="2"/>
</dbReference>
<comment type="subcellular location">
    <subcellularLocation>
        <location evidence="1">Secreted</location>
    </subcellularLocation>
</comment>